<dbReference type="EMBL" id="DXFG01000057">
    <property type="protein sequence ID" value="HIX36838.1"/>
    <property type="molecule type" value="Genomic_DNA"/>
</dbReference>
<dbReference type="Proteomes" id="UP000824230">
    <property type="component" value="Unassembled WGS sequence"/>
</dbReference>
<accession>A0A9D1VL42</accession>
<sequence>MHLPKVKARAIQQQTVKTIRLGSSLLNPGNLLIDLWNQVSPDPSEYRIKMVPYSNDRQKILSVVSSLGEEIDFMVGVFGSRQMLSLSNFFELGSFPISVAVPRNHLLASKKILEISDLYGERLLSVKEGDAFYIDPLREMLKTCHPQIQVEDTDYFYDLETFNTCEVTGSLLLTLACWERVHPSLITIPVNWNYKVSYGLLYAKDPTPEAAAFLKALKKALALSKNPDSVFSH</sequence>
<gene>
    <name evidence="1" type="ORF">H9738_03080</name>
</gene>
<dbReference type="AlphaFoldDB" id="A0A9D1VL42"/>
<organism evidence="1 2">
    <name type="scientific">Candidatus Blautia pullistercoris</name>
    <dbReference type="NCBI Taxonomy" id="2838499"/>
    <lineage>
        <taxon>Bacteria</taxon>
        <taxon>Bacillati</taxon>
        <taxon>Bacillota</taxon>
        <taxon>Clostridia</taxon>
        <taxon>Lachnospirales</taxon>
        <taxon>Lachnospiraceae</taxon>
        <taxon>Blautia</taxon>
    </lineage>
</organism>
<protein>
    <submittedName>
        <fullName evidence="1">LysR family transcriptional regulator</fullName>
    </submittedName>
</protein>
<evidence type="ECO:0000313" key="1">
    <source>
        <dbReference type="EMBL" id="HIX36838.1"/>
    </source>
</evidence>
<name>A0A9D1VL42_9FIRM</name>
<comment type="caution">
    <text evidence="1">The sequence shown here is derived from an EMBL/GenBank/DDBJ whole genome shotgun (WGS) entry which is preliminary data.</text>
</comment>
<reference evidence="1" key="1">
    <citation type="journal article" date="2021" name="PeerJ">
        <title>Extensive microbial diversity within the chicken gut microbiome revealed by metagenomics and culture.</title>
        <authorList>
            <person name="Gilroy R."/>
            <person name="Ravi A."/>
            <person name="Getino M."/>
            <person name="Pursley I."/>
            <person name="Horton D.L."/>
            <person name="Alikhan N.F."/>
            <person name="Baker D."/>
            <person name="Gharbi K."/>
            <person name="Hall N."/>
            <person name="Watson M."/>
            <person name="Adriaenssens E.M."/>
            <person name="Foster-Nyarko E."/>
            <person name="Jarju S."/>
            <person name="Secka A."/>
            <person name="Antonio M."/>
            <person name="Oren A."/>
            <person name="Chaudhuri R.R."/>
            <person name="La Ragione R."/>
            <person name="Hildebrand F."/>
            <person name="Pallen M.J."/>
        </authorList>
    </citation>
    <scope>NUCLEOTIDE SEQUENCE</scope>
    <source>
        <strain evidence="1">ChiHjej12B11-1927</strain>
    </source>
</reference>
<proteinExistence type="predicted"/>
<reference evidence="1" key="2">
    <citation type="submission" date="2021-04" db="EMBL/GenBank/DDBJ databases">
        <authorList>
            <person name="Gilroy R."/>
        </authorList>
    </citation>
    <scope>NUCLEOTIDE SEQUENCE</scope>
    <source>
        <strain evidence="1">ChiHjej12B11-1927</strain>
    </source>
</reference>
<evidence type="ECO:0000313" key="2">
    <source>
        <dbReference type="Proteomes" id="UP000824230"/>
    </source>
</evidence>
<dbReference type="SUPFAM" id="SSF53850">
    <property type="entry name" value="Periplasmic binding protein-like II"/>
    <property type="match status" value="1"/>
</dbReference>